<evidence type="ECO:0000313" key="5">
    <source>
        <dbReference type="Proteomes" id="UP000053593"/>
    </source>
</evidence>
<reference evidence="4 5" key="1">
    <citation type="submission" date="2014-04" db="EMBL/GenBank/DDBJ databases">
        <title>Evolutionary Origins and Diversification of the Mycorrhizal Mutualists.</title>
        <authorList>
            <consortium name="DOE Joint Genome Institute"/>
            <consortium name="Mycorrhizal Genomics Consortium"/>
            <person name="Kohler A."/>
            <person name="Kuo A."/>
            <person name="Nagy L.G."/>
            <person name="Floudas D."/>
            <person name="Copeland A."/>
            <person name="Barry K.W."/>
            <person name="Cichocki N."/>
            <person name="Veneault-Fourrey C."/>
            <person name="LaButti K."/>
            <person name="Lindquist E.A."/>
            <person name="Lipzen A."/>
            <person name="Lundell T."/>
            <person name="Morin E."/>
            <person name="Murat C."/>
            <person name="Riley R."/>
            <person name="Ohm R."/>
            <person name="Sun H."/>
            <person name="Tunlid A."/>
            <person name="Henrissat B."/>
            <person name="Grigoriev I.V."/>
            <person name="Hibbett D.S."/>
            <person name="Martin F."/>
        </authorList>
    </citation>
    <scope>NUCLEOTIDE SEQUENCE [LARGE SCALE GENOMIC DNA]</scope>
    <source>
        <strain evidence="4 5">FD-317 M1</strain>
    </source>
</reference>
<dbReference type="InterPro" id="IPR001509">
    <property type="entry name" value="Epimerase_deHydtase"/>
</dbReference>
<sequence length="355" mass="39209">MPVVPPRSKVLVTGCNGFIAAWIVRTLLERGHTIRGTVRSHDKGVRFKEILNGLGLGKGFEFVVVPDIVKDGAFNEAVKGVDAIIHTASPVLFSTEAKPEDIIQPAVQGSFSILNSALNIGNDTVRRLVFTSSAAAILEVDSEPRKFSEANWNEQSVRECEELGQNASPISKYRASKTLAERTAWKFIDDNKDKINWDLVALNPPFVFGPVIHDVPSLSALNLTPAMMYDTIVRSDSEGKERQALTGSNSWIDVRDLAEAHALALEKEGVAYERIIVTEGPYVWQEWADIANSLAPIHLPSHSNLPKGTPLLDGAKSVYQIIYDNSKANRLLGIKCRTKEECLKDIFADYEVRGW</sequence>
<evidence type="ECO:0000256" key="1">
    <source>
        <dbReference type="ARBA" id="ARBA00023002"/>
    </source>
</evidence>
<keyword evidence="1" id="KW-0560">Oxidoreductase</keyword>
<evidence type="ECO:0000256" key="2">
    <source>
        <dbReference type="ARBA" id="ARBA00023445"/>
    </source>
</evidence>
<dbReference type="Gene3D" id="3.40.50.720">
    <property type="entry name" value="NAD(P)-binding Rossmann-like Domain"/>
    <property type="match status" value="1"/>
</dbReference>
<keyword evidence="5" id="KW-1185">Reference proteome</keyword>
<evidence type="ECO:0000259" key="3">
    <source>
        <dbReference type="Pfam" id="PF01370"/>
    </source>
</evidence>
<dbReference type="AlphaFoldDB" id="A0A0D0C0U9"/>
<dbReference type="SUPFAM" id="SSF51735">
    <property type="entry name" value="NAD(P)-binding Rossmann-fold domains"/>
    <property type="match status" value="1"/>
</dbReference>
<dbReference type="InterPro" id="IPR050425">
    <property type="entry name" value="NAD(P)_dehydrat-like"/>
</dbReference>
<gene>
    <name evidence="4" type="ORF">GYMLUDRAFT_50648</name>
</gene>
<accession>A0A0D0C0U9</accession>
<dbReference type="GO" id="GO:0016616">
    <property type="term" value="F:oxidoreductase activity, acting on the CH-OH group of donors, NAD or NADP as acceptor"/>
    <property type="evidence" value="ECO:0007669"/>
    <property type="project" value="TreeGrafter"/>
</dbReference>
<dbReference type="OrthoDB" id="2735536at2759"/>
<dbReference type="HOGENOM" id="CLU_007383_9_2_1"/>
<proteinExistence type="inferred from homology"/>
<organism evidence="4 5">
    <name type="scientific">Collybiopsis luxurians FD-317 M1</name>
    <dbReference type="NCBI Taxonomy" id="944289"/>
    <lineage>
        <taxon>Eukaryota</taxon>
        <taxon>Fungi</taxon>
        <taxon>Dikarya</taxon>
        <taxon>Basidiomycota</taxon>
        <taxon>Agaricomycotina</taxon>
        <taxon>Agaricomycetes</taxon>
        <taxon>Agaricomycetidae</taxon>
        <taxon>Agaricales</taxon>
        <taxon>Marasmiineae</taxon>
        <taxon>Omphalotaceae</taxon>
        <taxon>Collybiopsis</taxon>
        <taxon>Collybiopsis luxurians</taxon>
    </lineage>
</organism>
<evidence type="ECO:0000313" key="4">
    <source>
        <dbReference type="EMBL" id="KIK51277.1"/>
    </source>
</evidence>
<dbReference type="PANTHER" id="PTHR10366:SF564">
    <property type="entry name" value="STEROL-4-ALPHA-CARBOXYLATE 3-DEHYDROGENASE, DECARBOXYLATING"/>
    <property type="match status" value="1"/>
</dbReference>
<name>A0A0D0C0U9_9AGAR</name>
<dbReference type="Proteomes" id="UP000053593">
    <property type="component" value="Unassembled WGS sequence"/>
</dbReference>
<feature type="domain" description="NAD-dependent epimerase/dehydratase" evidence="3">
    <location>
        <begin position="10"/>
        <end position="273"/>
    </location>
</feature>
<protein>
    <recommendedName>
        <fullName evidence="3">NAD-dependent epimerase/dehydratase domain-containing protein</fullName>
    </recommendedName>
</protein>
<comment type="similarity">
    <text evidence="2">Belongs to the NAD(P)-dependent epimerase/dehydratase family. Dihydroflavonol-4-reductase subfamily.</text>
</comment>
<dbReference type="InterPro" id="IPR036291">
    <property type="entry name" value="NAD(P)-bd_dom_sf"/>
</dbReference>
<dbReference type="Pfam" id="PF01370">
    <property type="entry name" value="Epimerase"/>
    <property type="match status" value="1"/>
</dbReference>
<dbReference type="PANTHER" id="PTHR10366">
    <property type="entry name" value="NAD DEPENDENT EPIMERASE/DEHYDRATASE"/>
    <property type="match status" value="1"/>
</dbReference>
<dbReference type="EMBL" id="KN834867">
    <property type="protein sequence ID" value="KIK51277.1"/>
    <property type="molecule type" value="Genomic_DNA"/>
</dbReference>